<dbReference type="SUPFAM" id="SSF161098">
    <property type="entry name" value="MetI-like"/>
    <property type="match status" value="1"/>
</dbReference>
<dbReference type="Gene3D" id="1.10.3720.10">
    <property type="entry name" value="MetI-like"/>
    <property type="match status" value="1"/>
</dbReference>
<keyword evidence="11" id="KW-1185">Reference proteome</keyword>
<dbReference type="CDD" id="cd06261">
    <property type="entry name" value="TM_PBP2"/>
    <property type="match status" value="1"/>
</dbReference>
<dbReference type="Proteomes" id="UP000002020">
    <property type="component" value="Chromosome"/>
</dbReference>
<dbReference type="HOGENOM" id="CLU_016047_18_3_14"/>
<keyword evidence="7 8" id="KW-0472">Membrane</keyword>
<evidence type="ECO:0000256" key="8">
    <source>
        <dbReference type="SAM" id="Phobius"/>
    </source>
</evidence>
<proteinExistence type="inferred from homology"/>
<accession>B3QZU1</accession>
<name>B3QZU1_PHYMT</name>
<feature type="transmembrane region" description="Helical" evidence="8">
    <location>
        <begin position="199"/>
        <end position="222"/>
    </location>
</feature>
<keyword evidence="3" id="KW-0813">Transport</keyword>
<keyword evidence="6 8" id="KW-1133">Transmembrane helix</keyword>
<keyword evidence="5 8" id="KW-0812">Transmembrane</keyword>
<dbReference type="eggNOG" id="COG1176">
    <property type="taxonomic scope" value="Bacteria"/>
</dbReference>
<dbReference type="PANTHER" id="PTHR42929">
    <property type="entry name" value="INNER MEMBRANE ABC TRANSPORTER PERMEASE PROTEIN YDCU-RELATED-RELATED"/>
    <property type="match status" value="1"/>
</dbReference>
<evidence type="ECO:0000256" key="7">
    <source>
        <dbReference type="ARBA" id="ARBA00023136"/>
    </source>
</evidence>
<evidence type="ECO:0000313" key="11">
    <source>
        <dbReference type="Proteomes" id="UP000002020"/>
    </source>
</evidence>
<dbReference type="GO" id="GO:0005886">
    <property type="term" value="C:plasma membrane"/>
    <property type="evidence" value="ECO:0007669"/>
    <property type="project" value="UniProtKB-SubCell"/>
</dbReference>
<dbReference type="KEGG" id="pml:ATP_00291"/>
<evidence type="ECO:0000256" key="5">
    <source>
        <dbReference type="ARBA" id="ARBA00022692"/>
    </source>
</evidence>
<dbReference type="PANTHER" id="PTHR42929:SF1">
    <property type="entry name" value="INNER MEMBRANE ABC TRANSPORTER PERMEASE PROTEIN YDCU-RELATED"/>
    <property type="match status" value="1"/>
</dbReference>
<comment type="similarity">
    <text evidence="2">Belongs to the binding-protein-dependent transport system permease family. CysTW subfamily.</text>
</comment>
<dbReference type="InterPro" id="IPR000515">
    <property type="entry name" value="MetI-like"/>
</dbReference>
<evidence type="ECO:0000256" key="4">
    <source>
        <dbReference type="ARBA" id="ARBA00022475"/>
    </source>
</evidence>
<evidence type="ECO:0000256" key="3">
    <source>
        <dbReference type="ARBA" id="ARBA00022448"/>
    </source>
</evidence>
<feature type="transmembrane region" description="Helical" evidence="8">
    <location>
        <begin position="242"/>
        <end position="263"/>
    </location>
</feature>
<dbReference type="InterPro" id="IPR035906">
    <property type="entry name" value="MetI-like_sf"/>
</dbReference>
<evidence type="ECO:0000256" key="2">
    <source>
        <dbReference type="ARBA" id="ARBA00007069"/>
    </source>
</evidence>
<dbReference type="PROSITE" id="PS50928">
    <property type="entry name" value="ABC_TM1"/>
    <property type="match status" value="1"/>
</dbReference>
<comment type="subcellular location">
    <subcellularLocation>
        <location evidence="1">Cell membrane</location>
        <topology evidence="1">Multi-pass membrane protein</topology>
    </subcellularLocation>
</comment>
<dbReference type="STRING" id="37692.ATP_00291"/>
<protein>
    <submittedName>
        <fullName evidence="10">ABC-type spermidine/putrescine transport, permease component I</fullName>
    </submittedName>
</protein>
<dbReference type="GO" id="GO:0055085">
    <property type="term" value="P:transmembrane transport"/>
    <property type="evidence" value="ECO:0007669"/>
    <property type="project" value="InterPro"/>
</dbReference>
<organism evidence="11">
    <name type="scientific">Phytoplasma mali (strain AT)</name>
    <dbReference type="NCBI Taxonomy" id="482235"/>
    <lineage>
        <taxon>Bacteria</taxon>
        <taxon>Bacillati</taxon>
        <taxon>Mycoplasmatota</taxon>
        <taxon>Mollicutes</taxon>
        <taxon>Acholeplasmatales</taxon>
        <taxon>Acholeplasmataceae</taxon>
        <taxon>Candidatus Phytoplasma</taxon>
        <taxon>16SrX (Apple proliferation group)</taxon>
    </lineage>
</organism>
<evidence type="ECO:0000313" key="10">
    <source>
        <dbReference type="EMBL" id="CAP18478.1"/>
    </source>
</evidence>
<feature type="transmembrane region" description="Helical" evidence="8">
    <location>
        <begin position="64"/>
        <end position="87"/>
    </location>
</feature>
<reference evidence="10 11" key="1">
    <citation type="journal article" date="2008" name="BMC Genomics">
        <title>The linear chromosome of the plant-pathogenic mycoplasma 'Candidatus Phytoplasma mali'.</title>
        <authorList>
            <person name="Kube M."/>
            <person name="Schneider B."/>
            <person name="Kuhl H."/>
            <person name="Dandekar T."/>
            <person name="Heitmann K."/>
            <person name="Migdoll A.M."/>
            <person name="Reinhardt R."/>
            <person name="Seemueller E."/>
        </authorList>
    </citation>
    <scope>NUCLEOTIDE SEQUENCE [LARGE SCALE GENOMIC DNA]</scope>
    <source>
        <strain evidence="10 11">AT</strain>
    </source>
</reference>
<feature type="transmembrane region" description="Helical" evidence="8">
    <location>
        <begin position="99"/>
        <end position="118"/>
    </location>
</feature>
<sequence>MVYRKKNYLYKISLIPYYLVLIFFILLPIFFVILNSFQETNNEGFVHTTFTLKYYHSLFTNFSFFYILLRSLSISIITVFLLFIISYPLGYIVSKFNPLTQGILVLLINGMIWINMILKTQALVQIFSFLEKIFHVIILETNLSMFIGFIYLFLPYMFLPIYLSIISIDPHLINVAKDLGANETQVFKKIIFPLSFNESFIGCILVSFQVVTNIVVSKYLGHSTIPMISELIENQTLLIGDIQSVCSIAVNLILLVLLVFIFCKKRK</sequence>
<keyword evidence="4" id="KW-1003">Cell membrane</keyword>
<dbReference type="AlphaFoldDB" id="B3QZU1"/>
<feature type="domain" description="ABC transmembrane type-1" evidence="9">
    <location>
        <begin position="68"/>
        <end position="263"/>
    </location>
</feature>
<evidence type="ECO:0000256" key="1">
    <source>
        <dbReference type="ARBA" id="ARBA00004651"/>
    </source>
</evidence>
<evidence type="ECO:0000256" key="6">
    <source>
        <dbReference type="ARBA" id="ARBA00022989"/>
    </source>
</evidence>
<gene>
    <name evidence="10" type="primary">potB</name>
    <name evidence="10" type="ordered locus">ATP_00291</name>
</gene>
<feature type="transmembrane region" description="Helical" evidence="8">
    <location>
        <begin position="12"/>
        <end position="34"/>
    </location>
</feature>
<evidence type="ECO:0000259" key="9">
    <source>
        <dbReference type="PROSITE" id="PS50928"/>
    </source>
</evidence>
<dbReference type="EMBL" id="CU469464">
    <property type="protein sequence ID" value="CAP18478.1"/>
    <property type="molecule type" value="Genomic_DNA"/>
</dbReference>